<reference evidence="1 2" key="1">
    <citation type="submission" date="2019-03" db="EMBL/GenBank/DDBJ databases">
        <title>First draft genome of Liparis tanakae, snailfish: a comprehensive survey of snailfish specific genes.</title>
        <authorList>
            <person name="Kim W."/>
            <person name="Song I."/>
            <person name="Jeong J.-H."/>
            <person name="Kim D."/>
            <person name="Kim S."/>
            <person name="Ryu S."/>
            <person name="Song J.Y."/>
            <person name="Lee S.K."/>
        </authorList>
    </citation>
    <scope>NUCLEOTIDE SEQUENCE [LARGE SCALE GENOMIC DNA]</scope>
    <source>
        <tissue evidence="1">Muscle</tissue>
    </source>
</reference>
<keyword evidence="2" id="KW-1185">Reference proteome</keyword>
<gene>
    <name evidence="1" type="ORF">EYF80_029863</name>
</gene>
<dbReference type="Proteomes" id="UP000314294">
    <property type="component" value="Unassembled WGS sequence"/>
</dbReference>
<accession>A0A4Z2H1X9</accession>
<evidence type="ECO:0000313" key="1">
    <source>
        <dbReference type="EMBL" id="TNN59897.1"/>
    </source>
</evidence>
<organism evidence="1 2">
    <name type="scientific">Liparis tanakae</name>
    <name type="common">Tanaka's snailfish</name>
    <dbReference type="NCBI Taxonomy" id="230148"/>
    <lineage>
        <taxon>Eukaryota</taxon>
        <taxon>Metazoa</taxon>
        <taxon>Chordata</taxon>
        <taxon>Craniata</taxon>
        <taxon>Vertebrata</taxon>
        <taxon>Euteleostomi</taxon>
        <taxon>Actinopterygii</taxon>
        <taxon>Neopterygii</taxon>
        <taxon>Teleostei</taxon>
        <taxon>Neoteleostei</taxon>
        <taxon>Acanthomorphata</taxon>
        <taxon>Eupercaria</taxon>
        <taxon>Perciformes</taxon>
        <taxon>Cottioidei</taxon>
        <taxon>Cottales</taxon>
        <taxon>Liparidae</taxon>
        <taxon>Liparis</taxon>
    </lineage>
</organism>
<sequence>MQWPAVMTQLGESRVPPQDGDLYCTGTRLSERTRQDNERRLIILCKPKEWLQMSHLSVCVEGKVPGPRRADHDIQGKLSCDWSADIAPPGGLQRSVQLVQVHSPASGLRQLVWHQGHPGLIQKRR</sequence>
<proteinExistence type="predicted"/>
<dbReference type="AlphaFoldDB" id="A0A4Z2H1X9"/>
<evidence type="ECO:0000313" key="2">
    <source>
        <dbReference type="Proteomes" id="UP000314294"/>
    </source>
</evidence>
<name>A0A4Z2H1X9_9TELE</name>
<dbReference type="EMBL" id="SRLO01000345">
    <property type="protein sequence ID" value="TNN59897.1"/>
    <property type="molecule type" value="Genomic_DNA"/>
</dbReference>
<comment type="caution">
    <text evidence="1">The sequence shown here is derived from an EMBL/GenBank/DDBJ whole genome shotgun (WGS) entry which is preliminary data.</text>
</comment>
<protein>
    <submittedName>
        <fullName evidence="1">Uncharacterized protein</fullName>
    </submittedName>
</protein>